<keyword evidence="8" id="KW-1185">Reference proteome</keyword>
<dbReference type="InterPro" id="IPR036390">
    <property type="entry name" value="WH_DNA-bd_sf"/>
</dbReference>
<dbReference type="Proteomes" id="UP000240572">
    <property type="component" value="Unassembled WGS sequence"/>
</dbReference>
<dbReference type="GO" id="GO:0030170">
    <property type="term" value="F:pyridoxal phosphate binding"/>
    <property type="evidence" value="ECO:0007669"/>
    <property type="project" value="InterPro"/>
</dbReference>
<dbReference type="InterPro" id="IPR036388">
    <property type="entry name" value="WH-like_DNA-bd_sf"/>
</dbReference>
<dbReference type="EMBL" id="PYGD01000010">
    <property type="protein sequence ID" value="PSK89763.1"/>
    <property type="molecule type" value="Genomic_DNA"/>
</dbReference>
<dbReference type="PANTHER" id="PTHR46577:SF1">
    <property type="entry name" value="HTH-TYPE TRANSCRIPTIONAL REGULATORY PROTEIN GABR"/>
    <property type="match status" value="1"/>
</dbReference>
<evidence type="ECO:0000313" key="7">
    <source>
        <dbReference type="EMBL" id="PSK89763.1"/>
    </source>
</evidence>
<dbReference type="InterPro" id="IPR015421">
    <property type="entry name" value="PyrdxlP-dep_Trfase_major"/>
</dbReference>
<evidence type="ECO:0000259" key="6">
    <source>
        <dbReference type="PROSITE" id="PS50949"/>
    </source>
</evidence>
<protein>
    <submittedName>
        <fullName evidence="7">GntR family transcriptional regulator/MocR family aminotransferase</fullName>
    </submittedName>
</protein>
<dbReference type="PROSITE" id="PS50949">
    <property type="entry name" value="HTH_GNTR"/>
    <property type="match status" value="1"/>
</dbReference>
<keyword evidence="3" id="KW-0805">Transcription regulation</keyword>
<gene>
    <name evidence="7" type="ORF">B0I18_11062</name>
</gene>
<proteinExistence type="inferred from homology"/>
<dbReference type="AlphaFoldDB" id="A0A2P8CXR3"/>
<dbReference type="Gene3D" id="3.40.640.10">
    <property type="entry name" value="Type I PLP-dependent aspartate aminotransferase-like (Major domain)"/>
    <property type="match status" value="1"/>
</dbReference>
<dbReference type="SMART" id="SM00345">
    <property type="entry name" value="HTH_GNTR"/>
    <property type="match status" value="1"/>
</dbReference>
<evidence type="ECO:0000256" key="2">
    <source>
        <dbReference type="ARBA" id="ARBA00022898"/>
    </source>
</evidence>
<dbReference type="Pfam" id="PF00155">
    <property type="entry name" value="Aminotran_1_2"/>
    <property type="match status" value="1"/>
</dbReference>
<dbReference type="CDD" id="cd07377">
    <property type="entry name" value="WHTH_GntR"/>
    <property type="match status" value="1"/>
</dbReference>
<evidence type="ECO:0000256" key="4">
    <source>
        <dbReference type="ARBA" id="ARBA00023125"/>
    </source>
</evidence>
<evidence type="ECO:0000256" key="5">
    <source>
        <dbReference type="ARBA" id="ARBA00023163"/>
    </source>
</evidence>
<accession>A0A2P8CXR3</accession>
<dbReference type="Pfam" id="PF00392">
    <property type="entry name" value="GntR"/>
    <property type="match status" value="1"/>
</dbReference>
<dbReference type="SUPFAM" id="SSF53383">
    <property type="entry name" value="PLP-dependent transferases"/>
    <property type="match status" value="1"/>
</dbReference>
<dbReference type="PANTHER" id="PTHR46577">
    <property type="entry name" value="HTH-TYPE TRANSCRIPTIONAL REGULATORY PROTEIN GABR"/>
    <property type="match status" value="1"/>
</dbReference>
<keyword evidence="4" id="KW-0238">DNA-binding</keyword>
<organism evidence="7 8">
    <name type="scientific">Taibaiella chishuiensis</name>
    <dbReference type="NCBI Taxonomy" id="1434707"/>
    <lineage>
        <taxon>Bacteria</taxon>
        <taxon>Pseudomonadati</taxon>
        <taxon>Bacteroidota</taxon>
        <taxon>Chitinophagia</taxon>
        <taxon>Chitinophagales</taxon>
        <taxon>Chitinophagaceae</taxon>
        <taxon>Taibaiella</taxon>
    </lineage>
</organism>
<dbReference type="GO" id="GO:0008483">
    <property type="term" value="F:transaminase activity"/>
    <property type="evidence" value="ECO:0007669"/>
    <property type="project" value="UniProtKB-KW"/>
</dbReference>
<keyword evidence="7" id="KW-0808">Transferase</keyword>
<dbReference type="InterPro" id="IPR004839">
    <property type="entry name" value="Aminotransferase_I/II_large"/>
</dbReference>
<evidence type="ECO:0000256" key="1">
    <source>
        <dbReference type="ARBA" id="ARBA00005384"/>
    </source>
</evidence>
<comment type="caution">
    <text evidence="7">The sequence shown here is derived from an EMBL/GenBank/DDBJ whole genome shotgun (WGS) entry which is preliminary data.</text>
</comment>
<dbReference type="RefSeq" id="WP_106524573.1">
    <property type="nucleotide sequence ID" value="NZ_PYGD01000010.1"/>
</dbReference>
<evidence type="ECO:0000256" key="3">
    <source>
        <dbReference type="ARBA" id="ARBA00023015"/>
    </source>
</evidence>
<dbReference type="InterPro" id="IPR015424">
    <property type="entry name" value="PyrdxlP-dep_Trfase"/>
</dbReference>
<dbReference type="GO" id="GO:0003677">
    <property type="term" value="F:DNA binding"/>
    <property type="evidence" value="ECO:0007669"/>
    <property type="project" value="UniProtKB-KW"/>
</dbReference>
<dbReference type="SUPFAM" id="SSF46785">
    <property type="entry name" value="Winged helix' DNA-binding domain"/>
    <property type="match status" value="1"/>
</dbReference>
<dbReference type="OrthoDB" id="594134at2"/>
<comment type="similarity">
    <text evidence="1">In the C-terminal section; belongs to the class-I pyridoxal-phosphate-dependent aminotransferase family.</text>
</comment>
<dbReference type="Gene3D" id="1.10.10.10">
    <property type="entry name" value="Winged helix-like DNA-binding domain superfamily/Winged helix DNA-binding domain"/>
    <property type="match status" value="1"/>
</dbReference>
<reference evidence="7 8" key="1">
    <citation type="submission" date="2018-03" db="EMBL/GenBank/DDBJ databases">
        <title>Genomic Encyclopedia of Type Strains, Phase III (KMG-III): the genomes of soil and plant-associated and newly described type strains.</title>
        <authorList>
            <person name="Whitman W."/>
        </authorList>
    </citation>
    <scope>NUCLEOTIDE SEQUENCE [LARGE SCALE GENOMIC DNA]</scope>
    <source>
        <strain evidence="7 8">CGMCC 1.12700</strain>
    </source>
</reference>
<name>A0A2P8CXR3_9BACT</name>
<keyword evidence="2" id="KW-0663">Pyridoxal phosphate</keyword>
<keyword evidence="7" id="KW-0032">Aminotransferase</keyword>
<dbReference type="InterPro" id="IPR000524">
    <property type="entry name" value="Tscrpt_reg_HTH_GntR"/>
</dbReference>
<evidence type="ECO:0000313" key="8">
    <source>
        <dbReference type="Proteomes" id="UP000240572"/>
    </source>
</evidence>
<dbReference type="GO" id="GO:0003700">
    <property type="term" value="F:DNA-binding transcription factor activity"/>
    <property type="evidence" value="ECO:0007669"/>
    <property type="project" value="InterPro"/>
</dbReference>
<feature type="domain" description="HTH gntR-type" evidence="6">
    <location>
        <begin position="17"/>
        <end position="85"/>
    </location>
</feature>
<dbReference type="InterPro" id="IPR051446">
    <property type="entry name" value="HTH_trans_reg/aminotransferase"/>
</dbReference>
<dbReference type="CDD" id="cd00609">
    <property type="entry name" value="AAT_like"/>
    <property type="match status" value="1"/>
</dbReference>
<keyword evidence="5" id="KW-0804">Transcription</keyword>
<sequence>MLRPWKTILSINLDCEKAVYQQIADGIVDEIRKGRLRPGMPLPGTRVLADDIGVNRKTIVTAYTELIDEGWLSTAYKKGTFVAETLPEADRSRKKRPAQTPPAGFDFIQHQSIAITPGTKKTAIVFDDGWPDVHLAPLDDLARAYKRIFQQKTRWRMMGYSDARGEERLRHALSAMLHHDRGLNAGADQVCITRGSQMALYLTARTLVQPGDVVAIETPGYPPAFQAFQTAGAEMYPVSTDEQGICATVLEALCRQRRIKAVYVTPHHQFPTTVSMKADRRLQLIALSNQYGFAIVEDDYDHDYHFGIRSLLPLASMDNGGNIIYIGSLSKLIAPAVRVGYVAAPAPFIESLAALRYIIDRQGDPVMEHAVAELMEEGVVRRHARKALTIYRQRRLHMDAQLQQHLGKQVHYQMPEGGLAYWVNFRKPVDTVLLAQRLEAQGVQVSPPGRCAFDGSPLHALRLGYASLTEARLAEGIGKIARVLQRL</sequence>